<sequence>MLKVTYIDFHEKAGSAVHSGWYITDGNGAIVGEAHRYADQASGLQALMALC</sequence>
<comment type="caution">
    <text evidence="1">The sequence shown here is derived from an EMBL/GenBank/DDBJ whole genome shotgun (WGS) entry which is preliminary data.</text>
</comment>
<organism evidence="1 2">
    <name type="scientific">Methylobacterium brachiatum</name>
    <dbReference type="NCBI Taxonomy" id="269660"/>
    <lineage>
        <taxon>Bacteria</taxon>
        <taxon>Pseudomonadati</taxon>
        <taxon>Pseudomonadota</taxon>
        <taxon>Alphaproteobacteria</taxon>
        <taxon>Hyphomicrobiales</taxon>
        <taxon>Methylobacteriaceae</taxon>
        <taxon>Methylobacterium</taxon>
    </lineage>
</organism>
<protein>
    <submittedName>
        <fullName evidence="1">Uncharacterized protein</fullName>
    </submittedName>
</protein>
<reference evidence="1" key="1">
    <citation type="submission" date="2023-07" db="EMBL/GenBank/DDBJ databases">
        <title>Genomic Encyclopedia of Type Strains, Phase IV (KMG-IV): sequencing the most valuable type-strain genomes for metagenomic binning, comparative biology and taxonomic classification.</title>
        <authorList>
            <person name="Goeker M."/>
        </authorList>
    </citation>
    <scope>NUCLEOTIDE SEQUENCE</scope>
    <source>
        <strain evidence="1">DSM 19569</strain>
    </source>
</reference>
<dbReference type="RefSeq" id="WP_230367060.1">
    <property type="nucleotide sequence ID" value="NZ_JAJALK010000009.1"/>
</dbReference>
<name>A0AAJ1TQV8_9HYPH</name>
<evidence type="ECO:0000313" key="1">
    <source>
        <dbReference type="EMBL" id="MDQ0545270.1"/>
    </source>
</evidence>
<accession>A0AAJ1TQV8</accession>
<proteinExistence type="predicted"/>
<dbReference type="Proteomes" id="UP001223420">
    <property type="component" value="Unassembled WGS sequence"/>
</dbReference>
<dbReference type="EMBL" id="JAUSWL010000008">
    <property type="protein sequence ID" value="MDQ0545270.1"/>
    <property type="molecule type" value="Genomic_DNA"/>
</dbReference>
<gene>
    <name evidence="1" type="ORF">QO001_004213</name>
</gene>
<dbReference type="AlphaFoldDB" id="A0AAJ1TQV8"/>
<evidence type="ECO:0000313" key="2">
    <source>
        <dbReference type="Proteomes" id="UP001223420"/>
    </source>
</evidence>